<evidence type="ECO:0000256" key="8">
    <source>
        <dbReference type="SAM" id="MobiDB-lite"/>
    </source>
</evidence>
<dbReference type="PANTHER" id="PTHR12815:SF18">
    <property type="entry name" value="SORTING AND ASSEMBLY MACHINERY COMPONENT 50 HOMOLOG"/>
    <property type="match status" value="1"/>
</dbReference>
<proteinExistence type="predicted"/>
<dbReference type="STRING" id="861299.J421_3218"/>
<feature type="domain" description="POTRA" evidence="10">
    <location>
        <begin position="128"/>
        <end position="205"/>
    </location>
</feature>
<accession>W0RKB5</accession>
<dbReference type="eggNOG" id="COG4775">
    <property type="taxonomic scope" value="Bacteria"/>
</dbReference>
<dbReference type="InParanoid" id="W0RKB5"/>
<reference evidence="11 12" key="1">
    <citation type="journal article" date="2014" name="Genome Announc.">
        <title>Genome Sequence and Methylome of Soil Bacterium Gemmatirosa kalamazoonensis KBS708T, a Member of the Rarely Cultivated Gemmatimonadetes Phylum.</title>
        <authorList>
            <person name="Debruyn J.M."/>
            <person name="Radosevich M."/>
            <person name="Wommack K.E."/>
            <person name="Polson S.W."/>
            <person name="Hauser L.J."/>
            <person name="Fawaz M.N."/>
            <person name="Korlach J."/>
            <person name="Tsai Y.C."/>
        </authorList>
    </citation>
    <scope>NUCLEOTIDE SEQUENCE [LARGE SCALE GENOMIC DNA]</scope>
    <source>
        <strain evidence="11 12">KBS708</strain>
    </source>
</reference>
<dbReference type="AlphaFoldDB" id="W0RKB5"/>
<dbReference type="Gene3D" id="2.40.160.50">
    <property type="entry name" value="membrane protein fhac: a member of the omp85/tpsb transporter family"/>
    <property type="match status" value="1"/>
</dbReference>
<keyword evidence="12" id="KW-1185">Reference proteome</keyword>
<name>W0RKB5_9BACT</name>
<dbReference type="InterPro" id="IPR034746">
    <property type="entry name" value="POTRA"/>
</dbReference>
<protein>
    <recommendedName>
        <fullName evidence="7">Outer membrane protein assembly factor BamA</fullName>
    </recommendedName>
</protein>
<dbReference type="Proteomes" id="UP000019151">
    <property type="component" value="Chromosome"/>
</dbReference>
<dbReference type="InterPro" id="IPR023707">
    <property type="entry name" value="OM_assembly_BamA"/>
</dbReference>
<dbReference type="RefSeq" id="WP_025412221.1">
    <property type="nucleotide sequence ID" value="NZ_CP007128.1"/>
</dbReference>
<dbReference type="InterPro" id="IPR000184">
    <property type="entry name" value="Bac_surfAg_D15"/>
</dbReference>
<sequence length="839" mass="91656">MRFASLRRSAVVAATAVLSMTSARLAPAQNPVPPPSQPAAPAAQPPADQPGVCARPDSIVVRGLKRVTEASALGDLGLAPSTELNAVQLQGAIRRLYGSGQFEDVRVACEPAPSGQRATLAFYVKERPVLDAVSVSGVKVISEGGVRDKIDVLIGSPLDPAKVARAVERIDSSYQAKGFYLARIKPESTLTTDGHIRLNFHIDEGRRLAISGVRINGNTRLSDKEVVTAMKTKPEGFWWWRKGSFDDEKYAGDLSERIPTLYAQHGFIDFTVVKDTLVIDRERGKAFIDLTVSEGPQYKVGTFEVVDNHRFPTEDLQRYYPFNGEGPTLTQRAMGLLKGGAKNEKGVFDRSQWESATEKVQTAYRNEGYIYAQIQPVVQRTVGPDSQPVVNLRWQIDERQPAIVNRVDIAGNDYTSDECIRRQLVILPGAVFNQDRLLRSWQSIGNLGFFETPLPFPDTHTVNDNGDIDVTFRVKEKRTGSINFGASMGGAGVGVGGFIGLDQPNLFGLCKRGSLNWNFGRFINDFNLTYSDPAILKSRVSGSITAYRSESRYNIQGFGQNTRTGASTRVGLPVPGSYFSTLGITYGAEATSFRDVQSGAFVGQCTANCFRSDLGLDFTHDTRIDLPFPSAGGMQSLTADFVGGPLGGTVSYQRYTADFRAYTPLFEFGGGVPGAQSKKVLLGLSMKAGAVFGDPGPFFQYQSFALGGVQFGQPLRGYPEFSITPRGFDPRADNFNAFSGRAAFGNAYFTMTAELGLRLNSQLYVDAFYDAGNNYDRPRDFNPTRLFRGAGIGGSIVTPLGPLGLDWAYGFDRLSLDPITGKLRPDPKWQLHFKLGQLF</sequence>
<dbReference type="NCBIfam" id="TIGR03303">
    <property type="entry name" value="OM_YaeT"/>
    <property type="match status" value="1"/>
</dbReference>
<evidence type="ECO:0000256" key="5">
    <source>
        <dbReference type="ARBA" id="ARBA00023136"/>
    </source>
</evidence>
<feature type="region of interest" description="Disordered" evidence="8">
    <location>
        <begin position="27"/>
        <end position="52"/>
    </location>
</feature>
<evidence type="ECO:0000256" key="6">
    <source>
        <dbReference type="ARBA" id="ARBA00023237"/>
    </source>
</evidence>
<dbReference type="PIRSF" id="PIRSF006076">
    <property type="entry name" value="OM_assembly_OMP85"/>
    <property type="match status" value="1"/>
</dbReference>
<dbReference type="InterPro" id="IPR010827">
    <property type="entry name" value="BamA/TamA_POTRA"/>
</dbReference>
<evidence type="ECO:0000256" key="4">
    <source>
        <dbReference type="ARBA" id="ARBA00022737"/>
    </source>
</evidence>
<dbReference type="OrthoDB" id="9803054at2"/>
<dbReference type="InterPro" id="IPR039910">
    <property type="entry name" value="D15-like"/>
</dbReference>
<evidence type="ECO:0000313" key="12">
    <source>
        <dbReference type="Proteomes" id="UP000019151"/>
    </source>
</evidence>
<feature type="domain" description="POTRA" evidence="10">
    <location>
        <begin position="54"/>
        <end position="127"/>
    </location>
</feature>
<evidence type="ECO:0000256" key="7">
    <source>
        <dbReference type="NCBIfam" id="TIGR03303"/>
    </source>
</evidence>
<evidence type="ECO:0000256" key="3">
    <source>
        <dbReference type="ARBA" id="ARBA00022692"/>
    </source>
</evidence>
<dbReference type="GO" id="GO:0071709">
    <property type="term" value="P:membrane assembly"/>
    <property type="evidence" value="ECO:0007669"/>
    <property type="project" value="InterPro"/>
</dbReference>
<gene>
    <name evidence="11" type="ORF">J421_3218</name>
</gene>
<keyword evidence="4" id="KW-0677">Repeat</keyword>
<comment type="subcellular location">
    <subcellularLocation>
        <location evidence="1">Membrane</location>
    </subcellularLocation>
</comment>
<dbReference type="Pfam" id="PF01103">
    <property type="entry name" value="Omp85"/>
    <property type="match status" value="1"/>
</dbReference>
<feature type="chain" id="PRO_5004795108" description="Outer membrane protein assembly factor BamA" evidence="9">
    <location>
        <begin position="29"/>
        <end position="839"/>
    </location>
</feature>
<keyword evidence="5" id="KW-0472">Membrane</keyword>
<evidence type="ECO:0000256" key="2">
    <source>
        <dbReference type="ARBA" id="ARBA00022452"/>
    </source>
</evidence>
<evidence type="ECO:0000256" key="9">
    <source>
        <dbReference type="SAM" id="SignalP"/>
    </source>
</evidence>
<dbReference type="Gene3D" id="3.10.20.310">
    <property type="entry name" value="membrane protein fhac"/>
    <property type="match status" value="5"/>
</dbReference>
<keyword evidence="2" id="KW-1134">Transmembrane beta strand</keyword>
<evidence type="ECO:0000256" key="1">
    <source>
        <dbReference type="ARBA" id="ARBA00004370"/>
    </source>
</evidence>
<feature type="signal peptide" evidence="9">
    <location>
        <begin position="1"/>
        <end position="28"/>
    </location>
</feature>
<feature type="compositionally biased region" description="Pro residues" evidence="8">
    <location>
        <begin position="30"/>
        <end position="48"/>
    </location>
</feature>
<evidence type="ECO:0000313" key="11">
    <source>
        <dbReference type="EMBL" id="AHG90755.1"/>
    </source>
</evidence>
<dbReference type="PROSITE" id="PS51779">
    <property type="entry name" value="POTRA"/>
    <property type="match status" value="2"/>
</dbReference>
<dbReference type="PANTHER" id="PTHR12815">
    <property type="entry name" value="SORTING AND ASSEMBLY MACHINERY SAMM50 PROTEIN FAMILY MEMBER"/>
    <property type="match status" value="1"/>
</dbReference>
<keyword evidence="9" id="KW-0732">Signal</keyword>
<organism evidence="11 12">
    <name type="scientific">Gemmatirosa kalamazoonensis</name>
    <dbReference type="NCBI Taxonomy" id="861299"/>
    <lineage>
        <taxon>Bacteria</taxon>
        <taxon>Pseudomonadati</taxon>
        <taxon>Gemmatimonadota</taxon>
        <taxon>Gemmatimonadia</taxon>
        <taxon>Gemmatimonadales</taxon>
        <taxon>Gemmatimonadaceae</taxon>
        <taxon>Gemmatirosa</taxon>
    </lineage>
</organism>
<dbReference type="Pfam" id="PF07244">
    <property type="entry name" value="POTRA"/>
    <property type="match status" value="4"/>
</dbReference>
<dbReference type="EMBL" id="CP007128">
    <property type="protein sequence ID" value="AHG90755.1"/>
    <property type="molecule type" value="Genomic_DNA"/>
</dbReference>
<dbReference type="HOGENOM" id="CLU_007664_1_1_0"/>
<dbReference type="GO" id="GO:0009279">
    <property type="term" value="C:cell outer membrane"/>
    <property type="evidence" value="ECO:0007669"/>
    <property type="project" value="UniProtKB-UniRule"/>
</dbReference>
<keyword evidence="6" id="KW-0998">Cell outer membrane</keyword>
<dbReference type="KEGG" id="gba:J421_3218"/>
<keyword evidence="3" id="KW-0812">Transmembrane</keyword>
<evidence type="ECO:0000259" key="10">
    <source>
        <dbReference type="PROSITE" id="PS51779"/>
    </source>
</evidence>